<feature type="compositionally biased region" description="Basic residues" evidence="1">
    <location>
        <begin position="407"/>
        <end position="418"/>
    </location>
</feature>
<feature type="compositionally biased region" description="Low complexity" evidence="1">
    <location>
        <begin position="209"/>
        <end position="225"/>
    </location>
</feature>
<dbReference type="SMART" id="SM00228">
    <property type="entry name" value="PDZ"/>
    <property type="match status" value="1"/>
</dbReference>
<dbReference type="InterPro" id="IPR001478">
    <property type="entry name" value="PDZ"/>
</dbReference>
<dbReference type="GeneID" id="7445062"/>
<feature type="region of interest" description="Disordered" evidence="1">
    <location>
        <begin position="1"/>
        <end position="150"/>
    </location>
</feature>
<dbReference type="eggNOG" id="ENOG502SVTA">
    <property type="taxonomic scope" value="Eukaryota"/>
</dbReference>
<evidence type="ECO:0000313" key="4">
    <source>
        <dbReference type="Proteomes" id="UP000001449"/>
    </source>
</evidence>
<feature type="compositionally biased region" description="Acidic residues" evidence="1">
    <location>
        <begin position="852"/>
        <end position="871"/>
    </location>
</feature>
<feature type="region of interest" description="Disordered" evidence="1">
    <location>
        <begin position="838"/>
        <end position="965"/>
    </location>
</feature>
<proteinExistence type="predicted"/>
<dbReference type="EMBL" id="CM000638">
    <property type="protein sequence ID" value="EED95945.1"/>
    <property type="molecule type" value="Genomic_DNA"/>
</dbReference>
<feature type="compositionally biased region" description="Low complexity" evidence="1">
    <location>
        <begin position="124"/>
        <end position="146"/>
    </location>
</feature>
<dbReference type="KEGG" id="tps:THAPSDRAFT_1595"/>
<feature type="compositionally biased region" description="Acidic residues" evidence="1">
    <location>
        <begin position="926"/>
        <end position="938"/>
    </location>
</feature>
<feature type="compositionally biased region" description="Polar residues" evidence="1">
    <location>
        <begin position="241"/>
        <end position="251"/>
    </location>
</feature>
<dbReference type="InterPro" id="IPR036034">
    <property type="entry name" value="PDZ_sf"/>
</dbReference>
<dbReference type="Gene3D" id="2.30.42.10">
    <property type="match status" value="1"/>
</dbReference>
<feature type="compositionally biased region" description="Low complexity" evidence="1">
    <location>
        <begin position="67"/>
        <end position="77"/>
    </location>
</feature>
<feature type="region of interest" description="Disordered" evidence="1">
    <location>
        <begin position="390"/>
        <end position="429"/>
    </location>
</feature>
<feature type="compositionally biased region" description="Polar residues" evidence="1">
    <location>
        <begin position="879"/>
        <end position="893"/>
    </location>
</feature>
<dbReference type="RefSeq" id="XP_002286304.1">
    <property type="nucleotide sequence ID" value="XM_002286268.1"/>
</dbReference>
<feature type="compositionally biased region" description="Polar residues" evidence="1">
    <location>
        <begin position="574"/>
        <end position="595"/>
    </location>
</feature>
<reference evidence="3 4" key="1">
    <citation type="journal article" date="2004" name="Science">
        <title>The genome of the diatom Thalassiosira pseudonana: ecology, evolution, and metabolism.</title>
        <authorList>
            <person name="Armbrust E.V."/>
            <person name="Berges J.A."/>
            <person name="Bowler C."/>
            <person name="Green B.R."/>
            <person name="Martinez D."/>
            <person name="Putnam N.H."/>
            <person name="Zhou S."/>
            <person name="Allen A.E."/>
            <person name="Apt K.E."/>
            <person name="Bechner M."/>
            <person name="Brzezinski M.A."/>
            <person name="Chaal B.K."/>
            <person name="Chiovitti A."/>
            <person name="Davis A.K."/>
            <person name="Demarest M.S."/>
            <person name="Detter J.C."/>
            <person name="Glavina T."/>
            <person name="Goodstein D."/>
            <person name="Hadi M.Z."/>
            <person name="Hellsten U."/>
            <person name="Hildebrand M."/>
            <person name="Jenkins B.D."/>
            <person name="Jurka J."/>
            <person name="Kapitonov V.V."/>
            <person name="Kroger N."/>
            <person name="Lau W.W."/>
            <person name="Lane T.W."/>
            <person name="Larimer F.W."/>
            <person name="Lippmeier J.C."/>
            <person name="Lucas S."/>
            <person name="Medina M."/>
            <person name="Montsant A."/>
            <person name="Obornik M."/>
            <person name="Parker M.S."/>
            <person name="Palenik B."/>
            <person name="Pazour G.J."/>
            <person name="Richardson P.M."/>
            <person name="Rynearson T.A."/>
            <person name="Saito M.A."/>
            <person name="Schwartz D.C."/>
            <person name="Thamatrakoln K."/>
            <person name="Valentin K."/>
            <person name="Vardi A."/>
            <person name="Wilkerson F.P."/>
            <person name="Rokhsar D.S."/>
        </authorList>
    </citation>
    <scope>NUCLEOTIDE SEQUENCE [LARGE SCALE GENOMIC DNA]</scope>
    <source>
        <strain evidence="3 4">CCMP1335</strain>
    </source>
</reference>
<keyword evidence="4" id="KW-1185">Reference proteome</keyword>
<evidence type="ECO:0000259" key="2">
    <source>
        <dbReference type="PROSITE" id="PS50106"/>
    </source>
</evidence>
<accession>B8BRE3</accession>
<dbReference type="Proteomes" id="UP000001449">
    <property type="component" value="Chromosome 1"/>
</dbReference>
<feature type="region of interest" description="Disordered" evidence="1">
    <location>
        <begin position="676"/>
        <end position="697"/>
    </location>
</feature>
<name>B8BRE3_THAPS</name>
<feature type="compositionally biased region" description="Basic residues" evidence="1">
    <location>
        <begin position="1323"/>
        <end position="1339"/>
    </location>
</feature>
<feature type="compositionally biased region" description="Basic and acidic residues" evidence="1">
    <location>
        <begin position="676"/>
        <end position="692"/>
    </location>
</feature>
<feature type="compositionally biased region" description="Low complexity" evidence="1">
    <location>
        <begin position="21"/>
        <end position="34"/>
    </location>
</feature>
<dbReference type="PaxDb" id="35128-Thaps1595"/>
<dbReference type="Pfam" id="PF00595">
    <property type="entry name" value="PDZ"/>
    <property type="match status" value="1"/>
</dbReference>
<feature type="compositionally biased region" description="Basic and acidic residues" evidence="1">
    <location>
        <begin position="390"/>
        <end position="400"/>
    </location>
</feature>
<evidence type="ECO:0000313" key="3">
    <source>
        <dbReference type="EMBL" id="EED95945.1"/>
    </source>
</evidence>
<dbReference type="SUPFAM" id="SSF50156">
    <property type="entry name" value="PDZ domain-like"/>
    <property type="match status" value="1"/>
</dbReference>
<reference evidence="3 4" key="2">
    <citation type="journal article" date="2008" name="Nature">
        <title>The Phaeodactylum genome reveals the evolutionary history of diatom genomes.</title>
        <authorList>
            <person name="Bowler C."/>
            <person name="Allen A.E."/>
            <person name="Badger J.H."/>
            <person name="Grimwood J."/>
            <person name="Jabbari K."/>
            <person name="Kuo A."/>
            <person name="Maheswari U."/>
            <person name="Martens C."/>
            <person name="Maumus F."/>
            <person name="Otillar R.P."/>
            <person name="Rayko E."/>
            <person name="Salamov A."/>
            <person name="Vandepoele K."/>
            <person name="Beszteri B."/>
            <person name="Gruber A."/>
            <person name="Heijde M."/>
            <person name="Katinka M."/>
            <person name="Mock T."/>
            <person name="Valentin K."/>
            <person name="Verret F."/>
            <person name="Berges J.A."/>
            <person name="Brownlee C."/>
            <person name="Cadoret J.P."/>
            <person name="Chiovitti A."/>
            <person name="Choi C.J."/>
            <person name="Coesel S."/>
            <person name="De Martino A."/>
            <person name="Detter J.C."/>
            <person name="Durkin C."/>
            <person name="Falciatore A."/>
            <person name="Fournet J."/>
            <person name="Haruta M."/>
            <person name="Huysman M.J."/>
            <person name="Jenkins B.D."/>
            <person name="Jiroutova K."/>
            <person name="Jorgensen R.E."/>
            <person name="Joubert Y."/>
            <person name="Kaplan A."/>
            <person name="Kroger N."/>
            <person name="Kroth P.G."/>
            <person name="La Roche J."/>
            <person name="Lindquist E."/>
            <person name="Lommer M."/>
            <person name="Martin-Jezequel V."/>
            <person name="Lopez P.J."/>
            <person name="Lucas S."/>
            <person name="Mangogna M."/>
            <person name="McGinnis K."/>
            <person name="Medlin L.K."/>
            <person name="Montsant A."/>
            <person name="Oudot-Le Secq M.P."/>
            <person name="Napoli C."/>
            <person name="Obornik M."/>
            <person name="Parker M.S."/>
            <person name="Petit J.L."/>
            <person name="Porcel B.M."/>
            <person name="Poulsen N."/>
            <person name="Robison M."/>
            <person name="Rychlewski L."/>
            <person name="Rynearson T.A."/>
            <person name="Schmutz J."/>
            <person name="Shapiro H."/>
            <person name="Siaut M."/>
            <person name="Stanley M."/>
            <person name="Sussman M.R."/>
            <person name="Taylor A.R."/>
            <person name="Vardi A."/>
            <person name="von Dassow P."/>
            <person name="Vyverman W."/>
            <person name="Willis A."/>
            <person name="Wyrwicz L.S."/>
            <person name="Rokhsar D.S."/>
            <person name="Weissenbach J."/>
            <person name="Armbrust E.V."/>
            <person name="Green B.R."/>
            <person name="Van de Peer Y."/>
            <person name="Grigoriev I.V."/>
        </authorList>
    </citation>
    <scope>NUCLEOTIDE SEQUENCE [LARGE SCALE GENOMIC DNA]</scope>
    <source>
        <strain evidence="3 4">CCMP1335</strain>
    </source>
</reference>
<dbReference type="InParanoid" id="B8BRE3"/>
<feature type="region of interest" description="Disordered" evidence="1">
    <location>
        <begin position="170"/>
        <end position="252"/>
    </location>
</feature>
<feature type="compositionally biased region" description="Basic and acidic residues" evidence="1">
    <location>
        <begin position="906"/>
        <end position="915"/>
    </location>
</feature>
<feature type="compositionally biased region" description="Polar residues" evidence="1">
    <location>
        <begin position="939"/>
        <end position="954"/>
    </location>
</feature>
<feature type="region of interest" description="Disordered" evidence="1">
    <location>
        <begin position="983"/>
        <end position="1004"/>
    </location>
</feature>
<gene>
    <name evidence="3" type="ORF">THAPSDRAFT_1595</name>
</gene>
<feature type="compositionally biased region" description="Low complexity" evidence="1">
    <location>
        <begin position="1240"/>
        <end position="1250"/>
    </location>
</feature>
<feature type="compositionally biased region" description="Polar residues" evidence="1">
    <location>
        <begin position="1284"/>
        <end position="1304"/>
    </location>
</feature>
<protein>
    <recommendedName>
        <fullName evidence="2">PDZ domain-containing protein</fullName>
    </recommendedName>
</protein>
<feature type="region of interest" description="Disordered" evidence="1">
    <location>
        <begin position="540"/>
        <end position="595"/>
    </location>
</feature>
<feature type="compositionally biased region" description="Polar residues" evidence="1">
    <location>
        <begin position="185"/>
        <end position="208"/>
    </location>
</feature>
<dbReference type="PROSITE" id="PS50106">
    <property type="entry name" value="PDZ"/>
    <property type="match status" value="1"/>
</dbReference>
<feature type="domain" description="PDZ" evidence="2">
    <location>
        <begin position="1128"/>
        <end position="1208"/>
    </location>
</feature>
<feature type="compositionally biased region" description="Polar residues" evidence="1">
    <location>
        <begin position="35"/>
        <end position="56"/>
    </location>
</feature>
<feature type="region of interest" description="Disordered" evidence="1">
    <location>
        <begin position="1231"/>
        <end position="1339"/>
    </location>
</feature>
<organism evidence="3 4">
    <name type="scientific">Thalassiosira pseudonana</name>
    <name type="common">Marine diatom</name>
    <name type="synonym">Cyclotella nana</name>
    <dbReference type="NCBI Taxonomy" id="35128"/>
    <lineage>
        <taxon>Eukaryota</taxon>
        <taxon>Sar</taxon>
        <taxon>Stramenopiles</taxon>
        <taxon>Ochrophyta</taxon>
        <taxon>Bacillariophyta</taxon>
        <taxon>Coscinodiscophyceae</taxon>
        <taxon>Thalassiosirophycidae</taxon>
        <taxon>Thalassiosirales</taxon>
        <taxon>Thalassiosiraceae</taxon>
        <taxon>Thalassiosira</taxon>
    </lineage>
</organism>
<evidence type="ECO:0000256" key="1">
    <source>
        <dbReference type="SAM" id="MobiDB-lite"/>
    </source>
</evidence>
<feature type="compositionally biased region" description="Low complexity" evidence="1">
    <location>
        <begin position="1273"/>
        <end position="1283"/>
    </location>
</feature>
<sequence>MSGPLARSAHMRMKMKRDKGSNSSNPSTPRSPGNFSTPYPSSPTNDPVVATLSTASPGRMRVPSLNQQRQQQQQQQQQPPPSPSGPPSINRSNARRPFVGGINSLQTSDDYVVDDPVHAQQMAYEPPDQHQQQYQQPRQPAMYPPQTNTSVPIEDAARYRGNYMLNPRQIRLASRPRRGYDSFVGQPSMSSEDGVVLQNQNHQQQGRSAQYAQNQYHQQQQPTQHQQDDEAFDPFAPSPLTIPNSTSQNMRASPMFQDDAGFQSQQQYPVQAYNEGSVQQQSRGYQSEVMVDEYGKEYDGGNYTNHDGSEMVTIEGNDFVYAEDSYQYERDDAMKEDHQVSYVEEDKDFEYHTDMDEYGESGDVVQPLNNGDAYNQQGDEYYEEDAIARNNEEQTIDSERALSGTPIRKKERSKKSKNSKSGFSKGQVIIHNVGIHDSIEKVDGSSGRGVNPRYAIHYSGSQEEDTVDHSEQVVVPSMRGHSHKYNEIVATARRFANDSMDEWNTEQDANPGTPSRNDPYVLHGRVQNEDAQQQHLRQQQLAEHHRNKKATNQVETDDDGFLNTRKVVLPQRIGASSSWDNTSDGDGRRITSSKSWDAPQAEIVGDVSIHKKQRNVWNVDDYEGGTMHHQFIGASKSWDQENAANVFKDDTADETALAEWDKAEAEWREKVVAKNDEVSNANKSDELPENKAKNLPWKNNGTGAIPMQSMQFDTDVNQDLSDYDDDDSIFAFEKQEKAKVPPIETDPVDIFQKISQGLKQADQTKHRALGIESDSEDIEQHQHEVDTRGISPVAAVGVVGAAATVAVVYAVDKSNKNVAFAGEKENIIHTYLVPEVSNSASTGERGMPSTSESDDYDDYGDEEEEEDEEDMQDNRESQVKATARSSSQHNNEPLSGDGSVSRKKMKDGAKNGEKYSRHRRQTSTGTDDDYDNQSDDDTNFTPEDSTLGGSSYKSGRSAASEPEVSLLEHVDNAMTLMASSLGGLLGVPETKGRAPRPANQGEDKSVMTEDDYTYGQSTMPSEYTGESNTSDGDWLGYMEKMLFPSAKKKEANADGNQSVYSGSMYTEDMYTESEGPTKYSDYYEEETLEEDTDDEAHLLQQALAAARSVHHIHGVEYDEEQDINVLTDIKFVVVTVSLPLGLLFQEHDIGVWVSRVVPEGHGAKKGVQHGDQLAAINGRSSVHASIDEVASTISGTPNNEGVELTFLRYVGPLRPVPGAVIQEGFEVTDTAVRKKKKTPTKSPKTTPQKKSFFKKLTSDKTPPASPNRKSVESPRSPELPSSPKRVSSQKYNPSTPVKKSSNKAVSDAIALPTADELDSPKETKKKSVLGKMLPFKKKK</sequence>
<dbReference type="HOGENOM" id="CLU_258534_0_0_1"/>